<feature type="transmembrane region" description="Helical" evidence="7">
    <location>
        <begin position="123"/>
        <end position="143"/>
    </location>
</feature>
<keyword evidence="3" id="KW-1003">Cell membrane</keyword>
<feature type="transmembrane region" description="Helical" evidence="7">
    <location>
        <begin position="240"/>
        <end position="267"/>
    </location>
</feature>
<comment type="similarity">
    <text evidence="7">Belongs to the binding-protein-dependent transport system permease family.</text>
</comment>
<evidence type="ECO:0000256" key="6">
    <source>
        <dbReference type="ARBA" id="ARBA00023136"/>
    </source>
</evidence>
<dbReference type="PROSITE" id="PS50928">
    <property type="entry name" value="ABC_TM1"/>
    <property type="match status" value="1"/>
</dbReference>
<accession>A0A176YIZ9</accession>
<proteinExistence type="inferred from homology"/>
<feature type="domain" description="ABC transmembrane type-1" evidence="8">
    <location>
        <begin position="85"/>
        <end position="264"/>
    </location>
</feature>
<organism evidence="9 10">
    <name type="scientific">Bradyrhizobium centrolobii</name>
    <dbReference type="NCBI Taxonomy" id="1505087"/>
    <lineage>
        <taxon>Bacteria</taxon>
        <taxon>Pseudomonadati</taxon>
        <taxon>Pseudomonadota</taxon>
        <taxon>Alphaproteobacteria</taxon>
        <taxon>Hyphomicrobiales</taxon>
        <taxon>Nitrobacteraceae</taxon>
        <taxon>Bradyrhizobium</taxon>
    </lineage>
</organism>
<protein>
    <submittedName>
        <fullName evidence="9">Sulfonate ABC transporter permease</fullName>
    </submittedName>
</protein>
<dbReference type="SUPFAM" id="SSF161098">
    <property type="entry name" value="MetI-like"/>
    <property type="match status" value="1"/>
</dbReference>
<dbReference type="AlphaFoldDB" id="A0A176YIZ9"/>
<dbReference type="Gene3D" id="1.10.3720.10">
    <property type="entry name" value="MetI-like"/>
    <property type="match status" value="1"/>
</dbReference>
<evidence type="ECO:0000313" key="9">
    <source>
        <dbReference type="EMBL" id="OAF06705.1"/>
    </source>
</evidence>
<comment type="subcellular location">
    <subcellularLocation>
        <location evidence="1 7">Cell membrane</location>
        <topology evidence="1 7">Multi-pass membrane protein</topology>
    </subcellularLocation>
</comment>
<sequence length="281" mass="30445">MPGEIATPAPAGRQASPAYLNWQRAQVRRRIGIVAAQLGLIAAFLVVWEVAARMLWVNPLLTSYPSAVTSSMITLLQDGVLFKHTWVTLVETITSFVASTALGVVLAVWLWLAPTARRILDPFLVVGNAVPKIALVPIFYIWLGPALSIYGIAIAVAVFIVLLMVHIGFEQTDKNKVKLVRTLGGTTWQILTKVVLPANRSVIVAAMKANIGLSLVGVIVGEFQSAKAGLGYLIVYGSQIFQMDMVMCAIVILGVISLALFVGISLLEKWITDVRLIRAEN</sequence>
<dbReference type="CDD" id="cd06261">
    <property type="entry name" value="TM_PBP2"/>
    <property type="match status" value="1"/>
</dbReference>
<evidence type="ECO:0000256" key="2">
    <source>
        <dbReference type="ARBA" id="ARBA00022448"/>
    </source>
</evidence>
<evidence type="ECO:0000256" key="5">
    <source>
        <dbReference type="ARBA" id="ARBA00022989"/>
    </source>
</evidence>
<evidence type="ECO:0000256" key="7">
    <source>
        <dbReference type="RuleBase" id="RU363032"/>
    </source>
</evidence>
<dbReference type="PANTHER" id="PTHR30151">
    <property type="entry name" value="ALKANE SULFONATE ABC TRANSPORTER-RELATED, MEMBRANE SUBUNIT"/>
    <property type="match status" value="1"/>
</dbReference>
<evidence type="ECO:0000313" key="10">
    <source>
        <dbReference type="Proteomes" id="UP000076959"/>
    </source>
</evidence>
<name>A0A176YIZ9_9BRAD</name>
<keyword evidence="5 7" id="KW-1133">Transmembrane helix</keyword>
<keyword evidence="6 7" id="KW-0472">Membrane</keyword>
<dbReference type="EMBL" id="LUUB01000074">
    <property type="protein sequence ID" value="OAF06705.1"/>
    <property type="molecule type" value="Genomic_DNA"/>
</dbReference>
<keyword evidence="4 7" id="KW-0812">Transmembrane</keyword>
<dbReference type="Pfam" id="PF00528">
    <property type="entry name" value="BPD_transp_1"/>
    <property type="match status" value="1"/>
</dbReference>
<evidence type="ECO:0000259" key="8">
    <source>
        <dbReference type="PROSITE" id="PS50928"/>
    </source>
</evidence>
<dbReference type="OrthoDB" id="8138334at2"/>
<feature type="transmembrane region" description="Helical" evidence="7">
    <location>
        <begin position="149"/>
        <end position="169"/>
    </location>
</feature>
<dbReference type="Proteomes" id="UP000076959">
    <property type="component" value="Unassembled WGS sequence"/>
</dbReference>
<evidence type="ECO:0000256" key="4">
    <source>
        <dbReference type="ARBA" id="ARBA00022692"/>
    </source>
</evidence>
<comment type="caution">
    <text evidence="9">The sequence shown here is derived from an EMBL/GenBank/DDBJ whole genome shotgun (WGS) entry which is preliminary data.</text>
</comment>
<reference evidence="9 10" key="1">
    <citation type="submission" date="2016-03" db="EMBL/GenBank/DDBJ databases">
        <title>Draft Genome Sequence of the Strain BR 10245 (Bradyrhizobium sp.) isolated from nodules of Centrolobium paraense.</title>
        <authorList>
            <person name="Simoes-Araujo J.L.Sr."/>
            <person name="Barauna A.C."/>
            <person name="Silva K."/>
            <person name="Zilli J.E."/>
        </authorList>
    </citation>
    <scope>NUCLEOTIDE SEQUENCE [LARGE SCALE GENOMIC DNA]</scope>
    <source>
        <strain evidence="9 10">BR 10245</strain>
    </source>
</reference>
<feature type="transmembrane region" description="Helical" evidence="7">
    <location>
        <begin position="31"/>
        <end position="56"/>
    </location>
</feature>
<dbReference type="STRING" id="1505087.AYJ54_19420"/>
<dbReference type="PANTHER" id="PTHR30151:SF19">
    <property type="entry name" value="ABC TRANSPORTER PERMEASE"/>
    <property type="match status" value="1"/>
</dbReference>
<evidence type="ECO:0000256" key="3">
    <source>
        <dbReference type="ARBA" id="ARBA00022475"/>
    </source>
</evidence>
<dbReference type="InterPro" id="IPR000515">
    <property type="entry name" value="MetI-like"/>
</dbReference>
<dbReference type="InterPro" id="IPR035906">
    <property type="entry name" value="MetI-like_sf"/>
</dbReference>
<gene>
    <name evidence="9" type="ORF">AYJ54_19420</name>
</gene>
<evidence type="ECO:0000256" key="1">
    <source>
        <dbReference type="ARBA" id="ARBA00004651"/>
    </source>
</evidence>
<keyword evidence="2 7" id="KW-0813">Transport</keyword>
<feature type="transmembrane region" description="Helical" evidence="7">
    <location>
        <begin position="86"/>
        <end position="111"/>
    </location>
</feature>
<dbReference type="GO" id="GO:0055085">
    <property type="term" value="P:transmembrane transport"/>
    <property type="evidence" value="ECO:0007669"/>
    <property type="project" value="InterPro"/>
</dbReference>
<dbReference type="GO" id="GO:0005886">
    <property type="term" value="C:plasma membrane"/>
    <property type="evidence" value="ECO:0007669"/>
    <property type="project" value="UniProtKB-SubCell"/>
</dbReference>
<keyword evidence="10" id="KW-1185">Reference proteome</keyword>